<evidence type="ECO:0000256" key="6">
    <source>
        <dbReference type="ARBA" id="ARBA00060793"/>
    </source>
</evidence>
<evidence type="ECO:0000259" key="8">
    <source>
        <dbReference type="Pfam" id="PF02441"/>
    </source>
</evidence>
<keyword evidence="4 7" id="KW-0808">Transferase</keyword>
<feature type="domain" description="Flavoprotein" evidence="8">
    <location>
        <begin position="3"/>
        <end position="173"/>
    </location>
</feature>
<evidence type="ECO:0000256" key="3">
    <source>
        <dbReference type="ARBA" id="ARBA00022643"/>
    </source>
</evidence>
<dbReference type="PANTHER" id="PTHR43374">
    <property type="entry name" value="FLAVIN PRENYLTRANSFERASE"/>
    <property type="match status" value="1"/>
</dbReference>
<proteinExistence type="inferred from homology"/>
<organism evidence="9 10">
    <name type="scientific">Neorhizobium galegae bv. officinalis</name>
    <dbReference type="NCBI Taxonomy" id="323656"/>
    <lineage>
        <taxon>Bacteria</taxon>
        <taxon>Pseudomonadati</taxon>
        <taxon>Pseudomonadota</taxon>
        <taxon>Alphaproteobacteria</taxon>
        <taxon>Hyphomicrobiales</taxon>
        <taxon>Rhizobiaceae</taxon>
        <taxon>Rhizobium/Agrobacterium group</taxon>
        <taxon>Neorhizobium</taxon>
    </lineage>
</organism>
<evidence type="ECO:0000313" key="9">
    <source>
        <dbReference type="EMBL" id="CDZ46382.1"/>
    </source>
</evidence>
<gene>
    <name evidence="9" type="primary">ubiG</name>
    <name evidence="7" type="synonym">ubiX</name>
    <name evidence="9" type="ORF">NGAL_HAMBI1189_13800</name>
</gene>
<dbReference type="SUPFAM" id="SSF52507">
    <property type="entry name" value="Homo-oligomeric flavin-containing Cys decarboxylases, HFCD"/>
    <property type="match status" value="1"/>
</dbReference>
<dbReference type="EC" id="2.5.1.129" evidence="7"/>
<dbReference type="Pfam" id="PF02441">
    <property type="entry name" value="Flavoprotein"/>
    <property type="match status" value="1"/>
</dbReference>
<evidence type="ECO:0000256" key="4">
    <source>
        <dbReference type="ARBA" id="ARBA00022679"/>
    </source>
</evidence>
<dbReference type="FunFam" id="3.40.50.1950:FF:000001">
    <property type="entry name" value="Flavin prenyltransferase UbiX"/>
    <property type="match status" value="1"/>
</dbReference>
<comment type="function">
    <text evidence="7">Flavin prenyltransferase that catalyzes the synthesis of the prenylated FMN cofactor (prenyl-FMN) for 4-hydroxy-3-polyprenylbenzoic acid decarboxylase UbiD. The prenyltransferase is metal-independent and links a dimethylallyl moiety from dimethylallyl monophosphate (DMAP) to the flavin N5 and C6 atoms of FMN.</text>
</comment>
<dbReference type="NCBIfam" id="NF004685">
    <property type="entry name" value="PRK06029.1"/>
    <property type="match status" value="1"/>
</dbReference>
<reference evidence="9 10" key="1">
    <citation type="submission" date="2014-08" db="EMBL/GenBank/DDBJ databases">
        <authorList>
            <person name="Chen Y.-H."/>
        </authorList>
    </citation>
    <scope>NUCLEOTIDE SEQUENCE [LARGE SCALE GENOMIC DNA]</scope>
</reference>
<evidence type="ECO:0000256" key="7">
    <source>
        <dbReference type="HAMAP-Rule" id="MF_01984"/>
    </source>
</evidence>
<feature type="binding site" evidence="7">
    <location>
        <begin position="88"/>
        <end position="91"/>
    </location>
    <ligand>
        <name>FMN</name>
        <dbReference type="ChEBI" id="CHEBI:58210"/>
    </ligand>
</feature>
<dbReference type="HAMAP" id="MF_01984">
    <property type="entry name" value="ubiX_pad"/>
    <property type="match status" value="1"/>
</dbReference>
<evidence type="ECO:0000313" key="10">
    <source>
        <dbReference type="Proteomes" id="UP000039660"/>
    </source>
</evidence>
<feature type="binding site" evidence="7">
    <location>
        <begin position="10"/>
        <end position="12"/>
    </location>
    <ligand>
        <name>FMN</name>
        <dbReference type="ChEBI" id="CHEBI:58210"/>
    </ligand>
</feature>
<feature type="binding site" evidence="7">
    <location>
        <position position="169"/>
    </location>
    <ligand>
        <name>dimethylallyl phosphate</name>
        <dbReference type="ChEBI" id="CHEBI:88052"/>
    </ligand>
</feature>
<comment type="catalytic activity">
    <reaction evidence="5 7">
        <text>dimethylallyl phosphate + FMNH2 = prenylated FMNH2 + phosphate</text>
        <dbReference type="Rhea" id="RHEA:37743"/>
        <dbReference type="ChEBI" id="CHEBI:43474"/>
        <dbReference type="ChEBI" id="CHEBI:57618"/>
        <dbReference type="ChEBI" id="CHEBI:87467"/>
        <dbReference type="ChEBI" id="CHEBI:88052"/>
        <dbReference type="EC" id="2.5.1.129"/>
    </reaction>
</comment>
<dbReference type="GO" id="GO:0016831">
    <property type="term" value="F:carboxy-lyase activity"/>
    <property type="evidence" value="ECO:0007669"/>
    <property type="project" value="TreeGrafter"/>
</dbReference>
<keyword evidence="3 7" id="KW-0288">FMN</keyword>
<comment type="caution">
    <text evidence="7">Lacks conserved residue(s) required for the propagation of feature annotation.</text>
</comment>
<dbReference type="InterPro" id="IPR003382">
    <property type="entry name" value="Flavoprotein"/>
</dbReference>
<dbReference type="InterPro" id="IPR004507">
    <property type="entry name" value="UbiX-like"/>
</dbReference>
<dbReference type="AlphaFoldDB" id="A0A0T7GGI3"/>
<dbReference type="Gene3D" id="3.40.50.1950">
    <property type="entry name" value="Flavin prenyltransferase-like"/>
    <property type="match status" value="1"/>
</dbReference>
<evidence type="ECO:0000256" key="2">
    <source>
        <dbReference type="ARBA" id="ARBA00022630"/>
    </source>
</evidence>
<evidence type="ECO:0000256" key="1">
    <source>
        <dbReference type="ARBA" id="ARBA00022602"/>
    </source>
</evidence>
<keyword evidence="1 7" id="KW-0637">Prenyltransferase</keyword>
<feature type="binding site" evidence="7">
    <location>
        <position position="37"/>
    </location>
    <ligand>
        <name>FMN</name>
        <dbReference type="ChEBI" id="CHEBI:58210"/>
    </ligand>
</feature>
<sequence length="194" mass="21177">MRRIIIAITGASGVVYGVRALQLLRQVEDIETHAVISPSAFRTAIDEIDMTAEEIKSLADVLYNHKDIGAALSSGSFRTAGMLVAPCSVKTLSGIANCYNDELIVRAADVCLKERRRVVLLFRETPLHAGHIALMDQATRNGAIVMPPVPAFYSKPQSLDEMVTQTVGRALDLFDIHLPMVKRWKDGPGSPGQH</sequence>
<dbReference type="PANTHER" id="PTHR43374:SF1">
    <property type="entry name" value="FLAVIN PRENYLTRANSFERASE PAD1, MITOCHONDRIAL"/>
    <property type="match status" value="1"/>
</dbReference>
<evidence type="ECO:0000256" key="5">
    <source>
        <dbReference type="ARBA" id="ARBA00050612"/>
    </source>
</evidence>
<protein>
    <recommendedName>
        <fullName evidence="7">Flavin prenyltransferase UbiX</fullName>
        <ecNumber evidence="7">2.5.1.129</ecNumber>
    </recommendedName>
</protein>
<comment type="similarity">
    <text evidence="6 7">Belongs to the UbiX/PAD1 family.</text>
</comment>
<dbReference type="GO" id="GO:0106141">
    <property type="term" value="F:flavin prenyltransferase activity"/>
    <property type="evidence" value="ECO:0007669"/>
    <property type="project" value="UniProtKB-EC"/>
</dbReference>
<feature type="binding site" evidence="7">
    <location>
        <position position="123"/>
    </location>
    <ligand>
        <name>FMN</name>
        <dbReference type="ChEBI" id="CHEBI:58210"/>
    </ligand>
</feature>
<dbReference type="NCBIfam" id="TIGR00421">
    <property type="entry name" value="ubiX_pad"/>
    <property type="match status" value="1"/>
</dbReference>
<feature type="binding site" evidence="7">
    <location>
        <position position="153"/>
    </location>
    <ligand>
        <name>dimethylallyl phosphate</name>
        <dbReference type="ChEBI" id="CHEBI:88052"/>
    </ligand>
</feature>
<name>A0A0T7GGI3_NEOGA</name>
<dbReference type="EMBL" id="CCRK01000002">
    <property type="protein sequence ID" value="CDZ46382.1"/>
    <property type="molecule type" value="Genomic_DNA"/>
</dbReference>
<dbReference type="RefSeq" id="WP_046632513.1">
    <property type="nucleotide sequence ID" value="NZ_CCRK01000002.1"/>
</dbReference>
<keyword evidence="2 7" id="KW-0285">Flavoprotein</keyword>
<dbReference type="InterPro" id="IPR036551">
    <property type="entry name" value="Flavin_trans-like"/>
</dbReference>
<dbReference type="Proteomes" id="UP000039660">
    <property type="component" value="Unassembled WGS sequence"/>
</dbReference>
<accession>A0A0T7GGI3</accession>